<reference evidence="2" key="1">
    <citation type="journal article" date="2019" name="J. Virol.">
        <title>Medusavirus, a novel large DNA virus discovered from hot spring water.</title>
        <authorList>
            <person name="Yoshikawa G."/>
            <person name="Blanc-Mathieu R."/>
            <person name="Song C."/>
            <person name="Kayama Y."/>
            <person name="Mochizuki T."/>
            <person name="Murata K."/>
            <person name="Ogata H."/>
            <person name="Takemura M."/>
        </authorList>
    </citation>
    <scope>NUCLEOTIDE SEQUENCE [LARGE SCALE GENOMIC DNA]</scope>
</reference>
<dbReference type="Proteomes" id="UP001161669">
    <property type="component" value="Segment"/>
</dbReference>
<proteinExistence type="predicted"/>
<protein>
    <submittedName>
        <fullName evidence="1">Uncharacterized protein</fullName>
    </submittedName>
</protein>
<keyword evidence="2" id="KW-1185">Reference proteome</keyword>
<dbReference type="KEGG" id="vg:80540691"/>
<accession>A0A3T1CX00</accession>
<evidence type="ECO:0000313" key="1">
    <source>
        <dbReference type="EMBL" id="BBI30339.1"/>
    </source>
</evidence>
<organism evidence="1 2">
    <name type="scientific">Acanthamoeba castellanii medusavirus J1</name>
    <dbReference type="NCBI Taxonomy" id="3114988"/>
    <lineage>
        <taxon>Viruses</taxon>
        <taxon>Varidnaviria</taxon>
        <taxon>Bamfordvirae</taxon>
        <taxon>Nucleocytoviricota</taxon>
        <taxon>Megaviricetes</taxon>
        <taxon>Mamonoviridae</taxon>
        <taxon>Medusavirus</taxon>
        <taxon>Medusavirus medusae</taxon>
    </lineage>
</organism>
<name>A0A3T1CX00_9VIRU</name>
<dbReference type="EMBL" id="AP018495">
    <property type="protein sequence ID" value="BBI30339.1"/>
    <property type="molecule type" value="Genomic_DNA"/>
</dbReference>
<sequence>MEAALSALVALADSGELVSYSATGSELRDAYASETPWGRAIGESNAEAWDELASRLQETMSMDTSDALAAYEALEEEDLMQRLGVDACEVLLGESGNAGLCRSAIIEEIESRLHRTLPAIAEVRRRLGDEAAEEYRCDIETLEQRGWNLSVARDAPAPSPGPACTVMRKAGRAQELRDIAQMVSMAALPQPSDTIEAYVRMVERKKRFRRERRVELKQRNRSALTFARSLGFWFVLCTHARTRMIGTHLWYTHRFPYARDSPKWLKDPATAKLAPTFLELVRAARSRLAPQRCVMQYVPKRRLTRRAARELLKNMSMMVKFLVSSK</sequence>
<evidence type="ECO:0000313" key="2">
    <source>
        <dbReference type="Proteomes" id="UP001161669"/>
    </source>
</evidence>